<organism evidence="5 6">
    <name type="scientific">Nostoc edaphicum CCNP1411</name>
    <dbReference type="NCBI Taxonomy" id="1472755"/>
    <lineage>
        <taxon>Bacteria</taxon>
        <taxon>Bacillati</taxon>
        <taxon>Cyanobacteriota</taxon>
        <taxon>Cyanophyceae</taxon>
        <taxon>Nostocales</taxon>
        <taxon>Nostocaceae</taxon>
        <taxon>Nostoc</taxon>
    </lineage>
</organism>
<dbReference type="PANTHER" id="PTHR42996">
    <property type="entry name" value="PHOSPHATE-BINDING PROTEIN PSTS"/>
    <property type="match status" value="1"/>
</dbReference>
<dbReference type="Pfam" id="PF12849">
    <property type="entry name" value="PBP_like_2"/>
    <property type="match status" value="1"/>
</dbReference>
<dbReference type="PANTHER" id="PTHR42996:SF1">
    <property type="entry name" value="PHOSPHATE-BINDING PROTEIN PSTS"/>
    <property type="match status" value="1"/>
</dbReference>
<dbReference type="GO" id="GO:0042301">
    <property type="term" value="F:phosphate ion binding"/>
    <property type="evidence" value="ECO:0007669"/>
    <property type="project" value="InterPro"/>
</dbReference>
<protein>
    <submittedName>
        <fullName evidence="5">Phosphate ABC transporter substrate-binding protein PstS</fullName>
    </submittedName>
</protein>
<evidence type="ECO:0000256" key="3">
    <source>
        <dbReference type="ARBA" id="ARBA00022592"/>
    </source>
</evidence>
<evidence type="ECO:0000313" key="6">
    <source>
        <dbReference type="Proteomes" id="UP000514713"/>
    </source>
</evidence>
<evidence type="ECO:0000259" key="4">
    <source>
        <dbReference type="Pfam" id="PF12849"/>
    </source>
</evidence>
<comment type="similarity">
    <text evidence="1">Belongs to the PstS family.</text>
</comment>
<feature type="domain" description="PBP" evidence="4">
    <location>
        <begin position="2"/>
        <end position="285"/>
    </location>
</feature>
<dbReference type="PIRSF" id="PIRSF002756">
    <property type="entry name" value="PstS"/>
    <property type="match status" value="1"/>
</dbReference>
<dbReference type="AlphaFoldDB" id="A0A7D7LFE8"/>
<dbReference type="InterPro" id="IPR050962">
    <property type="entry name" value="Phosphate-bind_PstS"/>
</dbReference>
<dbReference type="SUPFAM" id="SSF53850">
    <property type="entry name" value="Periplasmic binding protein-like II"/>
    <property type="match status" value="1"/>
</dbReference>
<dbReference type="CDD" id="cd13565">
    <property type="entry name" value="PBP2_PstS"/>
    <property type="match status" value="1"/>
</dbReference>
<name>A0A7D7LFE8_9NOSO</name>
<keyword evidence="2" id="KW-0813">Transport</keyword>
<evidence type="ECO:0000313" key="5">
    <source>
        <dbReference type="EMBL" id="QMS91758.1"/>
    </source>
</evidence>
<dbReference type="Gene3D" id="3.40.190.10">
    <property type="entry name" value="Periplasmic binding protein-like II"/>
    <property type="match status" value="2"/>
</dbReference>
<dbReference type="InterPro" id="IPR005673">
    <property type="entry name" value="ABC_phos-bd_PstS"/>
</dbReference>
<evidence type="ECO:0000256" key="1">
    <source>
        <dbReference type="ARBA" id="ARBA00008725"/>
    </source>
</evidence>
<keyword evidence="6" id="KW-1185">Reference proteome</keyword>
<sequence>MSGAGATFPAPLYQRWFSAYNKDVASNVQVSYQSVGSGAGLEQYINGTVDFGASDAPIEGDRLKSFQSKYNYEPIQVPMAGGFLSFAYNLPGVNDGQLRLSREVYCGIVQGNITNWNDPAIAKVNPNLKLPNLPILWSHRSDGSGTTFIFVNHINAACPKWPSGVGTSVKWPVGQGGQGNEGVAALIQQNQGAIGYVEYAYAKLNQLPSAEIENAAGNFIYPSAKAASTALENAEIPEDFGLTVPDPKGENAYPIVGLTWILVYRQYSDPQKWESLRKVMEWALTDGQSITTELDYVPMPESIINRIRERLDQVKAG</sequence>
<dbReference type="Proteomes" id="UP000514713">
    <property type="component" value="Chromosome"/>
</dbReference>
<accession>A0A7D7LFE8</accession>
<gene>
    <name evidence="5" type="primary">pstS</name>
    <name evidence="5" type="ORF">HUN01_30730</name>
</gene>
<proteinExistence type="inferred from homology"/>
<dbReference type="GO" id="GO:0043190">
    <property type="term" value="C:ATP-binding cassette (ABC) transporter complex"/>
    <property type="evidence" value="ECO:0007669"/>
    <property type="project" value="InterPro"/>
</dbReference>
<reference evidence="6" key="1">
    <citation type="submission" date="2020-06" db="EMBL/GenBank/DDBJ databases">
        <title>Nostoc edaphicum CCNP1411 genome.</title>
        <authorList>
            <person name="Fidor A."/>
            <person name="Grabski M."/>
            <person name="Gawor J."/>
            <person name="Gromadka R."/>
            <person name="Wegrzyn G."/>
            <person name="Mazur-Marzec H."/>
        </authorList>
    </citation>
    <scope>NUCLEOTIDE SEQUENCE [LARGE SCALE GENOMIC DNA]</scope>
    <source>
        <strain evidence="6">CCNP1411</strain>
    </source>
</reference>
<dbReference type="NCBIfam" id="TIGR00975">
    <property type="entry name" value="3a0107s03"/>
    <property type="match status" value="1"/>
</dbReference>
<dbReference type="GO" id="GO:0035435">
    <property type="term" value="P:phosphate ion transmembrane transport"/>
    <property type="evidence" value="ECO:0007669"/>
    <property type="project" value="InterPro"/>
</dbReference>
<dbReference type="InterPro" id="IPR024370">
    <property type="entry name" value="PBP_domain"/>
</dbReference>
<evidence type="ECO:0000256" key="2">
    <source>
        <dbReference type="ARBA" id="ARBA00022448"/>
    </source>
</evidence>
<keyword evidence="3" id="KW-0592">Phosphate transport</keyword>
<dbReference type="EMBL" id="CP054698">
    <property type="protein sequence ID" value="QMS91758.1"/>
    <property type="molecule type" value="Genomic_DNA"/>
</dbReference>
<dbReference type="RefSeq" id="WP_181932884.1">
    <property type="nucleotide sequence ID" value="NZ_CP054698.1"/>
</dbReference>
<dbReference type="KEGG" id="ned:HUN01_30730"/>